<dbReference type="Gene3D" id="3.30.200.20">
    <property type="entry name" value="Phosphorylase Kinase, domain 1"/>
    <property type="match status" value="1"/>
</dbReference>
<dbReference type="InterPro" id="IPR017896">
    <property type="entry name" value="4Fe4S_Fe-S-bd"/>
</dbReference>
<feature type="domain" description="Protein kinase" evidence="5">
    <location>
        <begin position="910"/>
        <end position="1174"/>
    </location>
</feature>
<dbReference type="InterPro" id="IPR006212">
    <property type="entry name" value="Furin_repeat"/>
</dbReference>
<dbReference type="GO" id="GO:0004709">
    <property type="term" value="F:MAP kinase kinase kinase activity"/>
    <property type="evidence" value="ECO:0007669"/>
    <property type="project" value="UniProtKB-EC"/>
</dbReference>
<accession>A0A0A1TVE6</accession>
<dbReference type="Pfam" id="PF00069">
    <property type="entry name" value="Pkinase"/>
    <property type="match status" value="1"/>
</dbReference>
<dbReference type="Gene3D" id="2.10.220.10">
    <property type="entry name" value="Hormone Receptor, Insulin-like Growth Factor Receptor 1, Chain A, domain 2"/>
    <property type="match status" value="1"/>
</dbReference>
<dbReference type="SMART" id="SM00261">
    <property type="entry name" value="FU"/>
    <property type="match status" value="5"/>
</dbReference>
<dbReference type="EMBL" id="KB207139">
    <property type="protein sequence ID" value="ELP84347.1"/>
    <property type="molecule type" value="Genomic_DNA"/>
</dbReference>
<dbReference type="OrthoDB" id="339325at2759"/>
<evidence type="ECO:0000313" key="7">
    <source>
        <dbReference type="EMBL" id="ELP84347.1"/>
    </source>
</evidence>
<dbReference type="PROSITE" id="PS00108">
    <property type="entry name" value="PROTEIN_KINASE_ST"/>
    <property type="match status" value="1"/>
</dbReference>
<feature type="domain" description="4Fe-4S ferredoxin-type" evidence="6">
    <location>
        <begin position="11"/>
        <end position="35"/>
    </location>
</feature>
<dbReference type="PANTHER" id="PTHR45756">
    <property type="entry name" value="PALMITOYLTRANSFERASE"/>
    <property type="match status" value="1"/>
</dbReference>
<dbReference type="PROSITE" id="PS00107">
    <property type="entry name" value="PROTEIN_KINASE_ATP"/>
    <property type="match status" value="1"/>
</dbReference>
<evidence type="ECO:0000259" key="6">
    <source>
        <dbReference type="PROSITE" id="PS51379"/>
    </source>
</evidence>
<keyword evidence="4" id="KW-0812">Transmembrane</keyword>
<dbReference type="EC" id="2.7.11.25" evidence="7"/>
<dbReference type="GeneID" id="14883326"/>
<feature type="binding site" evidence="3">
    <location>
        <position position="938"/>
    </location>
    <ligand>
        <name>ATP</name>
        <dbReference type="ChEBI" id="CHEBI:30616"/>
    </ligand>
</feature>
<feature type="non-terminal residue" evidence="7">
    <location>
        <position position="1"/>
    </location>
</feature>
<proteinExistence type="predicted"/>
<dbReference type="InterPro" id="IPR000719">
    <property type="entry name" value="Prot_kinase_dom"/>
</dbReference>
<keyword evidence="8" id="KW-1185">Reference proteome</keyword>
<dbReference type="Gene3D" id="1.10.510.10">
    <property type="entry name" value="Transferase(Phosphotransferase) domain 1"/>
    <property type="match status" value="1"/>
</dbReference>
<dbReference type="KEGG" id="eiv:EIN_278170"/>
<dbReference type="PROSITE" id="PS51379">
    <property type="entry name" value="4FE4S_FER_2"/>
    <property type="match status" value="1"/>
</dbReference>
<evidence type="ECO:0000256" key="2">
    <source>
        <dbReference type="ARBA" id="ARBA00022840"/>
    </source>
</evidence>
<dbReference type="InterPro" id="IPR008271">
    <property type="entry name" value="Ser/Thr_kinase_AS"/>
</dbReference>
<dbReference type="SMART" id="SM00220">
    <property type="entry name" value="S_TKc"/>
    <property type="match status" value="1"/>
</dbReference>
<protein>
    <submittedName>
        <fullName evidence="7">Protein serine/threonine kinase, putative</fullName>
        <ecNumber evidence="7">2.7.11.25</ecNumber>
    </submittedName>
</protein>
<name>A0A0A1TVE6_ENTIV</name>
<evidence type="ECO:0000256" key="3">
    <source>
        <dbReference type="PROSITE-ProRule" id="PRU10141"/>
    </source>
</evidence>
<evidence type="ECO:0000259" key="5">
    <source>
        <dbReference type="PROSITE" id="PS50011"/>
    </source>
</evidence>
<feature type="transmembrane region" description="Helical" evidence="4">
    <location>
        <begin position="726"/>
        <end position="752"/>
    </location>
</feature>
<dbReference type="InterPro" id="IPR009030">
    <property type="entry name" value="Growth_fac_rcpt_cys_sf"/>
</dbReference>
<keyword evidence="4" id="KW-1133">Transmembrane helix</keyword>
<keyword evidence="7" id="KW-0418">Kinase</keyword>
<keyword evidence="7" id="KW-0808">Transferase</keyword>
<dbReference type="RefSeq" id="XP_004183693.1">
    <property type="nucleotide sequence ID" value="XM_004183645.1"/>
</dbReference>
<keyword evidence="4" id="KW-0472">Membrane</keyword>
<dbReference type="SUPFAM" id="SSF57184">
    <property type="entry name" value="Growth factor receptor domain"/>
    <property type="match status" value="3"/>
</dbReference>
<evidence type="ECO:0000313" key="8">
    <source>
        <dbReference type="Proteomes" id="UP000014680"/>
    </source>
</evidence>
<sequence>TPKCHTCSFGYYPKIENNKICVGCDGTCDNKCNTQNGYCYGCLENYVFNLTDTFSCQKCEDFDSNCKNCSSNYTQTCVECKEGFYPLDGICVLCSTIKNCRYCSTVEKKCLQCNDPFIINSQNECQSCESYTFKKNETHCDYCFLNKMNCELCDTLEVNKTTCKKCYSPFVVDVYGNCVLCDDNKFYKNETCLFNENCQKGINETFCLKCDVNFFLSQNKCFSSNGCKDLSLFSCNCENVYAVNSECSQLTNCKYLYSSQNIDYCLSCEDNFALIDTECTEPIAHSKIMKNNYLYLCENYYYSKDNKCLSCDNEQKMCLYTSVDDTKTKALMCDDTRVINYTSELCFLDNNCKNYESNQCTKCKIDNYYISNGTCAESGIENCITSINGKCYVCNTNYLKDSNDGCSSITDLFCCKSNSYSCITCFENYTKTTLNPSCEKINETLNCKVLINGVCKECVGGFYLYNSECFTFNNSEVFDLTHDENNIKIENESQQYGIDCIIHTQKGCIKCSPKTYLNRINSTHTMCKKCSNNCEQCYNETFCLSCSSNYYLDSSNKCSLMGDLQLRCRQMMLGFVGCAICNDLYYKVGTDCLRCDSSCSTCLNPNECTSCIDGFYIIKGESYTCQNYSTLENCQTKTPGGCILCNEGFYLQNWKCHFCSTNCTQCDSIDLCNSCENGYILMNGICVHYTSIQSCLSAQNDKCTKCDGLWKKPDNDGKSCVFAVNYGIIIGCPLAFLFVVFVLLILLFFIVFEIQRKRKEKNDAKNICVFEIDKSNVTMDNRVCENIFMNKKELKFDNDLENDNQSELPVGVESRDLICVGNFGKQMVKLQFSTTSDCDQYSIRTNPQMIILKSGFACEFEIFITPNCTCNLHEHVVLIVLDIMKNKQKNSDVPVDVVTKLTTKLDYREIITERILGEGSFGVVYKGKYRGDTVAIKKMKQTAKQNSQIKEFEEEVEMLGKFRSEYIVHFYGAVFIPDKICMVTEFASFGSLQNLMEIKNKEEINIKIKIKFMSDAVRGIKYLHDNGILHRDIKPDNLLVFSLEDNQKVNAKLTDFGSSRNINMLMTNMTFTKGVGTPKYMAPEILDKKKYTTYADIYSFSIMLYETVTWEEMYPKDVFKYPWDIAAFVTNGKRKEIKKDVPIEIGEVIEKTWNQNSSERISLEEVGTKLDQFVNKS</sequence>
<dbReference type="InterPro" id="IPR011009">
    <property type="entry name" value="Kinase-like_dom_sf"/>
</dbReference>
<dbReference type="AlphaFoldDB" id="A0A0A1TVE6"/>
<dbReference type="PROSITE" id="PS50011">
    <property type="entry name" value="PROTEIN_KINASE_DOM"/>
    <property type="match status" value="1"/>
</dbReference>
<gene>
    <name evidence="7" type="ORF">EIN_278170</name>
</gene>
<keyword evidence="2 3" id="KW-0067">ATP-binding</keyword>
<evidence type="ECO:0000256" key="4">
    <source>
        <dbReference type="SAM" id="Phobius"/>
    </source>
</evidence>
<dbReference type="GO" id="GO:0005524">
    <property type="term" value="F:ATP binding"/>
    <property type="evidence" value="ECO:0007669"/>
    <property type="project" value="UniProtKB-UniRule"/>
</dbReference>
<dbReference type="PANTHER" id="PTHR45756:SF1">
    <property type="entry name" value="PROTEIN KINASE DOMAIN CONTAINING PROTEIN"/>
    <property type="match status" value="1"/>
</dbReference>
<dbReference type="Proteomes" id="UP000014680">
    <property type="component" value="Unassembled WGS sequence"/>
</dbReference>
<organism evidence="7 8">
    <name type="scientific">Entamoeba invadens IP1</name>
    <dbReference type="NCBI Taxonomy" id="370355"/>
    <lineage>
        <taxon>Eukaryota</taxon>
        <taxon>Amoebozoa</taxon>
        <taxon>Evosea</taxon>
        <taxon>Archamoebae</taxon>
        <taxon>Mastigamoebida</taxon>
        <taxon>Entamoebidae</taxon>
        <taxon>Entamoeba</taxon>
    </lineage>
</organism>
<dbReference type="VEuPathDB" id="AmoebaDB:EIN_278170"/>
<keyword evidence="1 3" id="KW-0547">Nucleotide-binding</keyword>
<evidence type="ECO:0000256" key="1">
    <source>
        <dbReference type="ARBA" id="ARBA00022741"/>
    </source>
</evidence>
<dbReference type="SUPFAM" id="SSF56112">
    <property type="entry name" value="Protein kinase-like (PK-like)"/>
    <property type="match status" value="1"/>
</dbReference>
<dbReference type="InterPro" id="IPR053215">
    <property type="entry name" value="TKL_Ser/Thr_kinase"/>
</dbReference>
<dbReference type="InterPro" id="IPR017441">
    <property type="entry name" value="Protein_kinase_ATP_BS"/>
</dbReference>
<dbReference type="CDD" id="cd13999">
    <property type="entry name" value="STKc_MAP3K-like"/>
    <property type="match status" value="1"/>
</dbReference>
<reference evidence="7 8" key="1">
    <citation type="submission" date="2012-10" db="EMBL/GenBank/DDBJ databases">
        <authorList>
            <person name="Zafar N."/>
            <person name="Inman J."/>
            <person name="Hall N."/>
            <person name="Lorenzi H."/>
            <person name="Caler E."/>
        </authorList>
    </citation>
    <scope>NUCLEOTIDE SEQUENCE [LARGE SCALE GENOMIC DNA]</scope>
    <source>
        <strain evidence="7 8">IP1</strain>
    </source>
</reference>